<feature type="region of interest" description="Disordered" evidence="1">
    <location>
        <begin position="347"/>
        <end position="375"/>
    </location>
</feature>
<evidence type="ECO:0000313" key="4">
    <source>
        <dbReference type="EMBL" id="EAR22701.1"/>
    </source>
</evidence>
<dbReference type="InterPro" id="IPR026889">
    <property type="entry name" value="Zn_Tnp"/>
</dbReference>
<dbReference type="EMBL" id="AAOF01000002">
    <property type="protein sequence ID" value="EAR22701.1"/>
    <property type="molecule type" value="Genomic_DNA"/>
</dbReference>
<protein>
    <submittedName>
        <fullName evidence="4">Putative transposase</fullName>
    </submittedName>
</protein>
<dbReference type="Pfam" id="PF14319">
    <property type="entry name" value="Zn_Tnp_IS91"/>
    <property type="match status" value="1"/>
</dbReference>
<sequence>MDLPGYVGQEFEEYLKCGRLEHGFLRVRCDSCHAEHLAAFSCKKRGFCPSCGARRMAESAALLVDEVFPEQPVRQWVLSVPFPLRILFASRPEVIGHVLGIVYRCIATHLIKKAGFSRKTSQTGAVTLIQRFGSALNLNVHFHMLFLDGVYVERSDGSLRFRWVKAPTSAELARLTQNLARRIGRFLERQDLLERDAENSYLAGDALEAGPMEQLLGSSITYRIAVGPQQGRKVFTLQTLPACEEPFDAAVGKVAGFSLHAGVAARADQRQKLERLCRYISRPAISEKRLSLTPNGNVRYQLKTPYRDGTTHVMFEPLDFIARLAALVPKPRVNLTRFHGVFAPNSEHRTRVTPGKRGKGGRHATTADPEGRTAAERRAAMTWAQRLKRVFGIDIDKSAGQPICTAVGYREAVGHRDVPDETCPTCGGAMRIIACIEDPEIIEKILAHLDAHVTEPEATRRPPCRAPPQRGLFDETG</sequence>
<feature type="region of interest" description="Disordered" evidence="1">
    <location>
        <begin position="455"/>
        <end position="477"/>
    </location>
</feature>
<keyword evidence="5" id="KW-1185">Reference proteome</keyword>
<feature type="domain" description="Transposase zinc-binding" evidence="3">
    <location>
        <begin position="7"/>
        <end position="80"/>
    </location>
</feature>
<dbReference type="GO" id="GO:0006313">
    <property type="term" value="P:DNA transposition"/>
    <property type="evidence" value="ECO:0007669"/>
    <property type="project" value="InterPro"/>
</dbReference>
<evidence type="ECO:0000259" key="2">
    <source>
        <dbReference type="Pfam" id="PF04986"/>
    </source>
</evidence>
<evidence type="ECO:0000256" key="1">
    <source>
        <dbReference type="SAM" id="MobiDB-lite"/>
    </source>
</evidence>
<dbReference type="Pfam" id="PF04986">
    <property type="entry name" value="Y2_Tnp"/>
    <property type="match status" value="1"/>
</dbReference>
<name>A4BNA2_9GAMM</name>
<organism evidence="4 5">
    <name type="scientific">Nitrococcus mobilis Nb-231</name>
    <dbReference type="NCBI Taxonomy" id="314278"/>
    <lineage>
        <taxon>Bacteria</taxon>
        <taxon>Pseudomonadati</taxon>
        <taxon>Pseudomonadota</taxon>
        <taxon>Gammaproteobacteria</taxon>
        <taxon>Chromatiales</taxon>
        <taxon>Ectothiorhodospiraceae</taxon>
        <taxon>Nitrococcus</taxon>
    </lineage>
</organism>
<dbReference type="eggNOG" id="COG0399">
    <property type="taxonomic scope" value="Bacteria"/>
</dbReference>
<dbReference type="NCBIfam" id="NF033538">
    <property type="entry name" value="transpos_IS91"/>
    <property type="match status" value="1"/>
</dbReference>
<comment type="caution">
    <text evidence="4">The sequence shown here is derived from an EMBL/GenBank/DDBJ whole genome shotgun (WGS) entry which is preliminary data.</text>
</comment>
<dbReference type="InterPro" id="IPR007069">
    <property type="entry name" value="Transposase_32"/>
</dbReference>
<dbReference type="GO" id="GO:0003677">
    <property type="term" value="F:DNA binding"/>
    <property type="evidence" value="ECO:0007669"/>
    <property type="project" value="InterPro"/>
</dbReference>
<dbReference type="GO" id="GO:0004803">
    <property type="term" value="F:transposase activity"/>
    <property type="evidence" value="ECO:0007669"/>
    <property type="project" value="InterPro"/>
</dbReference>
<evidence type="ECO:0000259" key="3">
    <source>
        <dbReference type="Pfam" id="PF14319"/>
    </source>
</evidence>
<proteinExistence type="predicted"/>
<dbReference type="STRING" id="314278.NB231_09623"/>
<dbReference type="HOGENOM" id="CLU_035495_3_0_6"/>
<feature type="domain" description="Transposase IS801/IS1294" evidence="2">
    <location>
        <begin position="124"/>
        <end position="345"/>
    </location>
</feature>
<dbReference type="Proteomes" id="UP000003374">
    <property type="component" value="Unassembled WGS sequence"/>
</dbReference>
<dbReference type="AlphaFoldDB" id="A4BNA2"/>
<evidence type="ECO:0000313" key="5">
    <source>
        <dbReference type="Proteomes" id="UP000003374"/>
    </source>
</evidence>
<gene>
    <name evidence="4" type="ORF">NB231_09623</name>
</gene>
<reference evidence="4 5" key="1">
    <citation type="submission" date="2006-02" db="EMBL/GenBank/DDBJ databases">
        <authorList>
            <person name="Waterbury J."/>
            <person name="Ferriera S."/>
            <person name="Johnson J."/>
            <person name="Kravitz S."/>
            <person name="Halpern A."/>
            <person name="Remington K."/>
            <person name="Beeson K."/>
            <person name="Tran B."/>
            <person name="Rogers Y.-H."/>
            <person name="Friedman R."/>
            <person name="Venter J.C."/>
        </authorList>
    </citation>
    <scope>NUCLEOTIDE SEQUENCE [LARGE SCALE GENOMIC DNA]</scope>
    <source>
        <strain evidence="4 5">Nb-231</strain>
    </source>
</reference>
<dbReference type="InterPro" id="IPR054832">
    <property type="entry name" value="transpos_IS91"/>
</dbReference>
<accession>A4BNA2</accession>